<evidence type="ECO:0000313" key="10">
    <source>
        <dbReference type="Proteomes" id="UP000199092"/>
    </source>
</evidence>
<feature type="transmembrane region" description="Helical" evidence="7">
    <location>
        <begin position="273"/>
        <end position="296"/>
    </location>
</feature>
<feature type="transmembrane region" description="Helical" evidence="7">
    <location>
        <begin position="99"/>
        <end position="122"/>
    </location>
</feature>
<name>A0A1H1Q586_9ACTN</name>
<dbReference type="InterPro" id="IPR000515">
    <property type="entry name" value="MetI-like"/>
</dbReference>
<dbReference type="CDD" id="cd06261">
    <property type="entry name" value="TM_PBP2"/>
    <property type="match status" value="1"/>
</dbReference>
<evidence type="ECO:0000313" key="9">
    <source>
        <dbReference type="EMBL" id="SDS18576.1"/>
    </source>
</evidence>
<feature type="transmembrane region" description="Helical" evidence="7">
    <location>
        <begin position="7"/>
        <end position="29"/>
    </location>
</feature>
<sequence length="310" mass="32451">MAFVLRRFVAVLPVVLGITLVAFLLIHAIPGDPAATILFGSNAGPEQIAQLRSQLGLDRPLLTQYLDFLGQLLHGDLGTSYLTSNSVAHELLSRAPSTLLLTGAAIAVAVGVGVPLGLAAGARPGSVVDQLARGVSFLGVAIPYFFLALVLVLLLSVRLDWLPAIDDGTPRGLILPAVSLGWGYAAILTRLVRGRIIEEYRSEYVRSARARGCSEWRVLLGHALRNSSIPAITTIGLQFGNILTGAAITEVIFGRAGLGSFLASSITSKNIPVVQGAVVLIGIAYVLINLVVDLLVGAVDPRTRLAGSAA</sequence>
<dbReference type="EMBL" id="LT629749">
    <property type="protein sequence ID" value="SDS18576.1"/>
    <property type="molecule type" value="Genomic_DNA"/>
</dbReference>
<dbReference type="InterPro" id="IPR035906">
    <property type="entry name" value="MetI-like_sf"/>
</dbReference>
<keyword evidence="4 7" id="KW-0812">Transmembrane</keyword>
<organism evidence="9 10">
    <name type="scientific">Friedmanniella luteola</name>
    <dbReference type="NCBI Taxonomy" id="546871"/>
    <lineage>
        <taxon>Bacteria</taxon>
        <taxon>Bacillati</taxon>
        <taxon>Actinomycetota</taxon>
        <taxon>Actinomycetes</taxon>
        <taxon>Propionibacteriales</taxon>
        <taxon>Nocardioidaceae</taxon>
        <taxon>Friedmanniella</taxon>
    </lineage>
</organism>
<evidence type="ECO:0000256" key="4">
    <source>
        <dbReference type="ARBA" id="ARBA00022692"/>
    </source>
</evidence>
<comment type="subcellular location">
    <subcellularLocation>
        <location evidence="1 7">Cell membrane</location>
        <topology evidence="1 7">Multi-pass membrane protein</topology>
    </subcellularLocation>
</comment>
<dbReference type="PANTHER" id="PTHR43163">
    <property type="entry name" value="DIPEPTIDE TRANSPORT SYSTEM PERMEASE PROTEIN DPPB-RELATED"/>
    <property type="match status" value="1"/>
</dbReference>
<dbReference type="AlphaFoldDB" id="A0A1H1Q586"/>
<dbReference type="PROSITE" id="PS50928">
    <property type="entry name" value="ABC_TM1"/>
    <property type="match status" value="1"/>
</dbReference>
<feature type="transmembrane region" description="Helical" evidence="7">
    <location>
        <begin position="174"/>
        <end position="192"/>
    </location>
</feature>
<dbReference type="SUPFAM" id="SSF161098">
    <property type="entry name" value="MetI-like"/>
    <property type="match status" value="1"/>
</dbReference>
<accession>A0A1H1Q586</accession>
<keyword evidence="6 7" id="KW-0472">Membrane</keyword>
<keyword evidence="2 7" id="KW-0813">Transport</keyword>
<dbReference type="Pfam" id="PF00528">
    <property type="entry name" value="BPD_transp_1"/>
    <property type="match status" value="1"/>
</dbReference>
<evidence type="ECO:0000256" key="2">
    <source>
        <dbReference type="ARBA" id="ARBA00022448"/>
    </source>
</evidence>
<dbReference type="RefSeq" id="WP_091411150.1">
    <property type="nucleotide sequence ID" value="NZ_LT629749.1"/>
</dbReference>
<dbReference type="OrthoDB" id="9778910at2"/>
<feature type="transmembrane region" description="Helical" evidence="7">
    <location>
        <begin position="134"/>
        <end position="154"/>
    </location>
</feature>
<dbReference type="InterPro" id="IPR045621">
    <property type="entry name" value="BPD_transp_1_N"/>
</dbReference>
<evidence type="ECO:0000259" key="8">
    <source>
        <dbReference type="PROSITE" id="PS50928"/>
    </source>
</evidence>
<dbReference type="Proteomes" id="UP000199092">
    <property type="component" value="Chromosome I"/>
</dbReference>
<keyword evidence="5 7" id="KW-1133">Transmembrane helix</keyword>
<evidence type="ECO:0000256" key="7">
    <source>
        <dbReference type="RuleBase" id="RU363032"/>
    </source>
</evidence>
<dbReference type="PANTHER" id="PTHR43163:SF6">
    <property type="entry name" value="DIPEPTIDE TRANSPORT SYSTEM PERMEASE PROTEIN DPPB-RELATED"/>
    <property type="match status" value="1"/>
</dbReference>
<evidence type="ECO:0000256" key="3">
    <source>
        <dbReference type="ARBA" id="ARBA00022475"/>
    </source>
</evidence>
<evidence type="ECO:0000256" key="5">
    <source>
        <dbReference type="ARBA" id="ARBA00022989"/>
    </source>
</evidence>
<feature type="transmembrane region" description="Helical" evidence="7">
    <location>
        <begin position="229"/>
        <end position="253"/>
    </location>
</feature>
<reference evidence="9 10" key="1">
    <citation type="submission" date="2016-10" db="EMBL/GenBank/DDBJ databases">
        <authorList>
            <person name="de Groot N.N."/>
        </authorList>
    </citation>
    <scope>NUCLEOTIDE SEQUENCE [LARGE SCALE GENOMIC DNA]</scope>
    <source>
        <strain evidence="9 10">DSM 21741</strain>
    </source>
</reference>
<dbReference type="STRING" id="546871.SAMN04488543_1238"/>
<dbReference type="Pfam" id="PF19300">
    <property type="entry name" value="BPD_transp_1_N"/>
    <property type="match status" value="1"/>
</dbReference>
<dbReference type="Gene3D" id="1.10.3720.10">
    <property type="entry name" value="MetI-like"/>
    <property type="match status" value="1"/>
</dbReference>
<evidence type="ECO:0000256" key="1">
    <source>
        <dbReference type="ARBA" id="ARBA00004651"/>
    </source>
</evidence>
<gene>
    <name evidence="9" type="ORF">SAMN04488543_1238</name>
</gene>
<evidence type="ECO:0000256" key="6">
    <source>
        <dbReference type="ARBA" id="ARBA00023136"/>
    </source>
</evidence>
<feature type="domain" description="ABC transmembrane type-1" evidence="8">
    <location>
        <begin position="95"/>
        <end position="296"/>
    </location>
</feature>
<comment type="similarity">
    <text evidence="7">Belongs to the binding-protein-dependent transport system permease family.</text>
</comment>
<dbReference type="GO" id="GO:0005886">
    <property type="term" value="C:plasma membrane"/>
    <property type="evidence" value="ECO:0007669"/>
    <property type="project" value="UniProtKB-SubCell"/>
</dbReference>
<protein>
    <submittedName>
        <fullName evidence="9">Peptide/nickel transport system permease protein</fullName>
    </submittedName>
</protein>
<keyword evidence="10" id="KW-1185">Reference proteome</keyword>
<dbReference type="GO" id="GO:0071916">
    <property type="term" value="F:dipeptide transmembrane transporter activity"/>
    <property type="evidence" value="ECO:0007669"/>
    <property type="project" value="TreeGrafter"/>
</dbReference>
<keyword evidence="3" id="KW-1003">Cell membrane</keyword>
<proteinExistence type="inferred from homology"/>